<name>A0A5K8A071_9BACT</name>
<dbReference type="SUPFAM" id="SSF56935">
    <property type="entry name" value="Porins"/>
    <property type="match status" value="1"/>
</dbReference>
<evidence type="ECO:0008006" key="4">
    <source>
        <dbReference type="Google" id="ProtNLM"/>
    </source>
</evidence>
<accession>A0A5K8A071</accession>
<keyword evidence="1" id="KW-0732">Signal</keyword>
<dbReference type="InterPro" id="IPR032638">
    <property type="entry name" value="Porin_5"/>
</dbReference>
<dbReference type="RefSeq" id="WP_155325325.1">
    <property type="nucleotide sequence ID" value="NZ_AP021876.1"/>
</dbReference>
<organism evidence="2 3">
    <name type="scientific">Desulfosarcina ovata subsp. sediminis</name>
    <dbReference type="NCBI Taxonomy" id="885957"/>
    <lineage>
        <taxon>Bacteria</taxon>
        <taxon>Pseudomonadati</taxon>
        <taxon>Thermodesulfobacteriota</taxon>
        <taxon>Desulfobacteria</taxon>
        <taxon>Desulfobacterales</taxon>
        <taxon>Desulfosarcinaceae</taxon>
        <taxon>Desulfosarcina</taxon>
    </lineage>
</organism>
<protein>
    <recommendedName>
        <fullName evidence="4">Outer membrane receptor for ferric coprogen and ferric-rhodotorulic acid</fullName>
    </recommendedName>
</protein>
<reference evidence="2 3" key="1">
    <citation type="submission" date="2019-11" db="EMBL/GenBank/DDBJ databases">
        <title>Comparative genomics of hydrocarbon-degrading Desulfosarcina strains.</title>
        <authorList>
            <person name="Watanabe M."/>
            <person name="Kojima H."/>
            <person name="Fukui M."/>
        </authorList>
    </citation>
    <scope>NUCLEOTIDE SEQUENCE [LARGE SCALE GENOMIC DNA]</scope>
    <source>
        <strain evidence="2 3">28bB2T</strain>
    </source>
</reference>
<feature type="chain" id="PRO_5024453244" description="Outer membrane receptor for ferric coprogen and ferric-rhodotorulic acid" evidence="1">
    <location>
        <begin position="26"/>
        <end position="540"/>
    </location>
</feature>
<evidence type="ECO:0000256" key="1">
    <source>
        <dbReference type="SAM" id="SignalP"/>
    </source>
</evidence>
<sequence>MHRRFTAAVLIAGFLLLFFAGMLSAQEQTSAGLTNDQARAIIDLLKEKGILTEDEATAFMERIDGAGDVATAPNAPIIAQEPPSEPATNKDLASLEEKVRRTSEATMLDHRLLTRRIDDMESGVIDQLVDKSIKSEWTQRISISGDVRLRYQQDTFVDDNATFVNPDDTDSVMNTTEDRYRFRYRARLGMKAKLIDYREANVGKLEAGFRFTTGNEDDPVSTNDTMGDYFNRDSFVFDRAYLKWKWHPINPWFDRMPQISIVGGRFANPWFSTDLVWDGDLNFEGLAVSYETDTEQMRPFNMFLTAGIFPLEEEAFSSRDKWLWGAQVGFEYLPRYDMAFTVGIAYYDYQEIEGIQNDTTQPDLYDFTAPGYQQKGNTLMDIDPTDDIQTALATDYDILDVYLKTDIGIFHPVHIILDAQYVKNLGFDTDRVAEVTGDDSPVEDTDGYMFGATVGYPKIVNFGEWNIGLKYKHLGADAVLDAFTDSDFHLGGTNAKGWILKGEYGLYRNLWLTGRWLSSDEIEGPRLGVDTLQVDVNARF</sequence>
<evidence type="ECO:0000313" key="3">
    <source>
        <dbReference type="Proteomes" id="UP000425960"/>
    </source>
</evidence>
<proteinExistence type="predicted"/>
<dbReference type="Proteomes" id="UP000425960">
    <property type="component" value="Chromosome"/>
</dbReference>
<dbReference type="AlphaFoldDB" id="A0A5K8A071"/>
<dbReference type="Pfam" id="PF16930">
    <property type="entry name" value="Porin_5"/>
    <property type="match status" value="1"/>
</dbReference>
<dbReference type="KEGG" id="dov:DSCO28_64140"/>
<gene>
    <name evidence="2" type="ORF">DSCO28_64140</name>
</gene>
<dbReference type="EMBL" id="AP021876">
    <property type="protein sequence ID" value="BBO85848.1"/>
    <property type="molecule type" value="Genomic_DNA"/>
</dbReference>
<feature type="signal peptide" evidence="1">
    <location>
        <begin position="1"/>
        <end position="25"/>
    </location>
</feature>
<evidence type="ECO:0000313" key="2">
    <source>
        <dbReference type="EMBL" id="BBO85848.1"/>
    </source>
</evidence>